<dbReference type="AlphaFoldDB" id="A0A4Z1FKV2"/>
<name>A0A4Z1FKV2_9HELO</name>
<evidence type="ECO:0000313" key="7">
    <source>
        <dbReference type="Proteomes" id="UP000297910"/>
    </source>
</evidence>
<comment type="similarity">
    <text evidence="1">Belongs to the peptidase C48 family.</text>
</comment>
<evidence type="ECO:0000259" key="5">
    <source>
        <dbReference type="PROSITE" id="PS50600"/>
    </source>
</evidence>
<keyword evidence="2" id="KW-0645">Protease</keyword>
<sequence length="735" mass="83474">MPPTNRVTEFVNSNKPTAKEFIPFLKKQDATFWHLVFSESAILEAMTSHEVLKDISLLEGQQLQALFAELQLSGEEKGPKWVLSDECKEIPLERVNGQEYISSGSRGAKMWRSNKREREAMGEGEKDNVLCTQCEAVPDFHRRKSGPISVSSLPLEFQADDAEPIQKRCKSGSPVPIAKSSAPKSCDRAINFDPKPIPLSFDDQKSPDIRSQVPDMLVASIDKDAYRDASKDEPSSMELDNNISSPSSLIAQSKLKIALKSSPLTSQPVVLEKKNLRKEIDLTDETFDKKRFKEELEWESADSDLPLEHFQKLITISQIFTCAKKNKIGAEISQVRCDFELHNLVDEAGMSVDPTSKNLKQGNPVDIRKGMYYEKLAKMNFLRAGGNLATCTEKDLKPFLDDCRKQKRVGIKVAQLEGGENKTGFKKWSVARLSVLCTLIHSSQSAFAKNLRILAKAFVPFLHELSNDLDIEALLKELDSRDLHSEGLEDSWYQHYSSDNDKMEELFEEFPGTSSVFYKGTSSNPGIAILLEDLQKFAEGIWLSDTVVDAVMHLYREKKPKDLYLLRSSNLETFNNKPKEAQKGLRRMYIDSIKGSGLYFNQVLCIKAFARHWTTQLAQITTPVGPKAIVNITIKVWDSLENDHTSTLDFQRWLTEVFMLEEDPKTAKCSVQRMNSMRQLNLDDCVIIALHNAIAIYHGEADIGMFSEEWSRQERYRFCSMVVQHAKKLYRDRRV</sequence>
<dbReference type="PROSITE" id="PS50600">
    <property type="entry name" value="ULP_PROTEASE"/>
    <property type="match status" value="1"/>
</dbReference>
<keyword evidence="7" id="KW-1185">Reference proteome</keyword>
<dbReference type="GO" id="GO:0008234">
    <property type="term" value="F:cysteine-type peptidase activity"/>
    <property type="evidence" value="ECO:0007669"/>
    <property type="project" value="InterPro"/>
</dbReference>
<accession>A0A4Z1FKV2</accession>
<dbReference type="GO" id="GO:0006508">
    <property type="term" value="P:proteolysis"/>
    <property type="evidence" value="ECO:0007669"/>
    <property type="project" value="UniProtKB-KW"/>
</dbReference>
<dbReference type="InterPro" id="IPR038765">
    <property type="entry name" value="Papain-like_cys_pep_sf"/>
</dbReference>
<dbReference type="InterPro" id="IPR003653">
    <property type="entry name" value="Peptidase_C48_C"/>
</dbReference>
<dbReference type="Gene3D" id="3.40.395.10">
    <property type="entry name" value="Adenoviral Proteinase, Chain A"/>
    <property type="match status" value="1"/>
</dbReference>
<reference evidence="6 7" key="1">
    <citation type="submission" date="2017-12" db="EMBL/GenBank/DDBJ databases">
        <title>Comparative genomics of Botrytis spp.</title>
        <authorList>
            <person name="Valero-Jimenez C.A."/>
            <person name="Tapia P."/>
            <person name="Veloso J."/>
            <person name="Silva-Moreno E."/>
            <person name="Staats M."/>
            <person name="Valdes J.H."/>
            <person name="Van Kan J.A.L."/>
        </authorList>
    </citation>
    <scope>NUCLEOTIDE SEQUENCE [LARGE SCALE GENOMIC DNA]</scope>
    <source>
        <strain evidence="6 7">Bp0003</strain>
    </source>
</reference>
<evidence type="ECO:0000313" key="6">
    <source>
        <dbReference type="EMBL" id="TGO25085.1"/>
    </source>
</evidence>
<evidence type="ECO:0000256" key="1">
    <source>
        <dbReference type="ARBA" id="ARBA00005234"/>
    </source>
</evidence>
<proteinExistence type="inferred from homology"/>
<evidence type="ECO:0000256" key="3">
    <source>
        <dbReference type="ARBA" id="ARBA00022801"/>
    </source>
</evidence>
<protein>
    <recommendedName>
        <fullName evidence="5">Ubiquitin-like protease family profile domain-containing protein</fullName>
    </recommendedName>
</protein>
<organism evidence="6 7">
    <name type="scientific">Botrytis paeoniae</name>
    <dbReference type="NCBI Taxonomy" id="278948"/>
    <lineage>
        <taxon>Eukaryota</taxon>
        <taxon>Fungi</taxon>
        <taxon>Dikarya</taxon>
        <taxon>Ascomycota</taxon>
        <taxon>Pezizomycotina</taxon>
        <taxon>Leotiomycetes</taxon>
        <taxon>Helotiales</taxon>
        <taxon>Sclerotiniaceae</taxon>
        <taxon>Botrytis</taxon>
    </lineage>
</organism>
<dbReference type="SUPFAM" id="SSF54001">
    <property type="entry name" value="Cysteine proteinases"/>
    <property type="match status" value="1"/>
</dbReference>
<gene>
    <name evidence="6" type="ORF">BPAE_0088g00370</name>
</gene>
<dbReference type="GO" id="GO:0019783">
    <property type="term" value="F:ubiquitin-like protein peptidase activity"/>
    <property type="evidence" value="ECO:0007669"/>
    <property type="project" value="UniProtKB-ARBA"/>
</dbReference>
<keyword evidence="3" id="KW-0378">Hydrolase</keyword>
<evidence type="ECO:0000256" key="4">
    <source>
        <dbReference type="SAM" id="MobiDB-lite"/>
    </source>
</evidence>
<dbReference type="EMBL" id="PQXI01000088">
    <property type="protein sequence ID" value="TGO25085.1"/>
    <property type="molecule type" value="Genomic_DNA"/>
</dbReference>
<feature type="domain" description="Ubiquitin-like protease family profile" evidence="5">
    <location>
        <begin position="527"/>
        <end position="696"/>
    </location>
</feature>
<comment type="caution">
    <text evidence="6">The sequence shown here is derived from an EMBL/GenBank/DDBJ whole genome shotgun (WGS) entry which is preliminary data.</text>
</comment>
<feature type="region of interest" description="Disordered" evidence="4">
    <location>
        <begin position="167"/>
        <end position="186"/>
    </location>
</feature>
<dbReference type="Proteomes" id="UP000297910">
    <property type="component" value="Unassembled WGS sequence"/>
</dbReference>
<evidence type="ECO:0000256" key="2">
    <source>
        <dbReference type="ARBA" id="ARBA00022670"/>
    </source>
</evidence>